<dbReference type="OrthoDB" id="3267855at2759"/>
<dbReference type="EMBL" id="KN834775">
    <property type="protein sequence ID" value="KIK60480.1"/>
    <property type="molecule type" value="Genomic_DNA"/>
</dbReference>
<reference evidence="3 4" key="1">
    <citation type="submission" date="2014-04" db="EMBL/GenBank/DDBJ databases">
        <title>Evolutionary Origins and Diversification of the Mycorrhizal Mutualists.</title>
        <authorList>
            <consortium name="DOE Joint Genome Institute"/>
            <consortium name="Mycorrhizal Genomics Consortium"/>
            <person name="Kohler A."/>
            <person name="Kuo A."/>
            <person name="Nagy L.G."/>
            <person name="Floudas D."/>
            <person name="Copeland A."/>
            <person name="Barry K.W."/>
            <person name="Cichocki N."/>
            <person name="Veneault-Fourrey C."/>
            <person name="LaButti K."/>
            <person name="Lindquist E.A."/>
            <person name="Lipzen A."/>
            <person name="Lundell T."/>
            <person name="Morin E."/>
            <person name="Murat C."/>
            <person name="Riley R."/>
            <person name="Ohm R."/>
            <person name="Sun H."/>
            <person name="Tunlid A."/>
            <person name="Henrissat B."/>
            <person name="Grigoriev I.V."/>
            <person name="Hibbett D.S."/>
            <person name="Martin F."/>
        </authorList>
    </citation>
    <scope>NUCLEOTIDE SEQUENCE [LARGE SCALE GENOMIC DNA]</scope>
    <source>
        <strain evidence="3 4">FD-317 M1</strain>
    </source>
</reference>
<name>A0A0D0B9X0_9AGAR</name>
<feature type="transmembrane region" description="Helical" evidence="1">
    <location>
        <begin position="73"/>
        <end position="95"/>
    </location>
</feature>
<dbReference type="Pfam" id="PF20151">
    <property type="entry name" value="DUF6533"/>
    <property type="match status" value="1"/>
</dbReference>
<gene>
    <name evidence="3" type="ORF">GYMLUDRAFT_43802</name>
</gene>
<keyword evidence="1" id="KW-0812">Transmembrane</keyword>
<dbReference type="HOGENOM" id="CLU_055330_0_0_1"/>
<dbReference type="AlphaFoldDB" id="A0A0D0B9X0"/>
<evidence type="ECO:0000256" key="1">
    <source>
        <dbReference type="SAM" id="Phobius"/>
    </source>
</evidence>
<protein>
    <recommendedName>
        <fullName evidence="2">DUF6533 domain-containing protein</fullName>
    </recommendedName>
</protein>
<sequence length="283" mass="31899">MAGTNYLQFEIQYASIVLIWYDWILMLPLEIKYIWGSRIRISTVIYILCHYALPANVLYLLAISKVLKQSCNIWYKVIGCLSVLGRAAIIFSFVARAYAVWGRNRIVFLYLATIGIICVGLDIAHIPGLKCVSSSTIQIANDLLSILMVIFEFSSAILVSVRCIQVFKERSRSQSDDSTMTFWDLTFQQGIVYFSFISVLTMAAVILNFRTPAGFYQRLLNALTLPVSGLLTSRFILHLRKCEYELSASESRSAVASANTAHSESILSTIFEPEWDPVEVNSL</sequence>
<feature type="domain" description="DUF6533" evidence="2">
    <location>
        <begin position="13"/>
        <end position="53"/>
    </location>
</feature>
<evidence type="ECO:0000313" key="3">
    <source>
        <dbReference type="EMBL" id="KIK60480.1"/>
    </source>
</evidence>
<keyword evidence="4" id="KW-1185">Reference proteome</keyword>
<dbReference type="Proteomes" id="UP000053593">
    <property type="component" value="Unassembled WGS sequence"/>
</dbReference>
<feature type="transmembrane region" description="Helical" evidence="1">
    <location>
        <begin position="185"/>
        <end position="207"/>
    </location>
</feature>
<accession>A0A0D0B9X0</accession>
<organism evidence="3 4">
    <name type="scientific">Collybiopsis luxurians FD-317 M1</name>
    <dbReference type="NCBI Taxonomy" id="944289"/>
    <lineage>
        <taxon>Eukaryota</taxon>
        <taxon>Fungi</taxon>
        <taxon>Dikarya</taxon>
        <taxon>Basidiomycota</taxon>
        <taxon>Agaricomycotina</taxon>
        <taxon>Agaricomycetes</taxon>
        <taxon>Agaricomycetidae</taxon>
        <taxon>Agaricales</taxon>
        <taxon>Marasmiineae</taxon>
        <taxon>Omphalotaceae</taxon>
        <taxon>Collybiopsis</taxon>
        <taxon>Collybiopsis luxurians</taxon>
    </lineage>
</organism>
<feature type="transmembrane region" description="Helical" evidence="1">
    <location>
        <begin position="43"/>
        <end position="61"/>
    </location>
</feature>
<feature type="transmembrane region" description="Helical" evidence="1">
    <location>
        <begin position="12"/>
        <end position="31"/>
    </location>
</feature>
<feature type="transmembrane region" description="Helical" evidence="1">
    <location>
        <begin position="107"/>
        <end position="126"/>
    </location>
</feature>
<feature type="transmembrane region" description="Helical" evidence="1">
    <location>
        <begin position="146"/>
        <end position="164"/>
    </location>
</feature>
<evidence type="ECO:0000313" key="4">
    <source>
        <dbReference type="Proteomes" id="UP000053593"/>
    </source>
</evidence>
<keyword evidence="1" id="KW-1133">Transmembrane helix</keyword>
<keyword evidence="1" id="KW-0472">Membrane</keyword>
<evidence type="ECO:0000259" key="2">
    <source>
        <dbReference type="Pfam" id="PF20151"/>
    </source>
</evidence>
<proteinExistence type="predicted"/>
<dbReference type="InterPro" id="IPR045340">
    <property type="entry name" value="DUF6533"/>
</dbReference>